<dbReference type="EMBL" id="JAKCXM010000108">
    <property type="protein sequence ID" value="KAJ0402193.1"/>
    <property type="molecule type" value="Genomic_DNA"/>
</dbReference>
<reference evidence="3" key="1">
    <citation type="submission" date="2021-12" db="EMBL/GenBank/DDBJ databases">
        <title>Prjna785345.</title>
        <authorList>
            <person name="Rujirawat T."/>
            <person name="Krajaejun T."/>
        </authorList>
    </citation>
    <scope>NUCLEOTIDE SEQUENCE</scope>
    <source>
        <strain evidence="3">Pi057C3</strain>
    </source>
</reference>
<keyword evidence="2" id="KW-0732">Signal</keyword>
<gene>
    <name evidence="3" type="ORF">P43SY_008057</name>
</gene>
<proteinExistence type="predicted"/>
<evidence type="ECO:0000313" key="3">
    <source>
        <dbReference type="EMBL" id="KAJ0402193.1"/>
    </source>
</evidence>
<accession>A0AAD5LL04</accession>
<evidence type="ECO:0000256" key="1">
    <source>
        <dbReference type="SAM" id="Phobius"/>
    </source>
</evidence>
<organism evidence="3 4">
    <name type="scientific">Pythium insidiosum</name>
    <name type="common">Pythiosis disease agent</name>
    <dbReference type="NCBI Taxonomy" id="114742"/>
    <lineage>
        <taxon>Eukaryota</taxon>
        <taxon>Sar</taxon>
        <taxon>Stramenopiles</taxon>
        <taxon>Oomycota</taxon>
        <taxon>Peronosporomycetes</taxon>
        <taxon>Pythiales</taxon>
        <taxon>Pythiaceae</taxon>
        <taxon>Pythium</taxon>
    </lineage>
</organism>
<sequence>MTRALGESASGSIWWLWLLAVPAVAGECWQRNDGVEICADDPPEWMAMWWIWLLLLLLVGVAAGNAELCFDGRRGRQRRELHGVADAMVPLLKDDAMHAPPVDGKCAKPVYRYLDELPSP</sequence>
<evidence type="ECO:0000256" key="2">
    <source>
        <dbReference type="SAM" id="SignalP"/>
    </source>
</evidence>
<feature type="chain" id="PRO_5041997192" evidence="2">
    <location>
        <begin position="27"/>
        <end position="120"/>
    </location>
</feature>
<feature type="transmembrane region" description="Helical" evidence="1">
    <location>
        <begin position="49"/>
        <end position="70"/>
    </location>
</feature>
<comment type="caution">
    <text evidence="3">The sequence shown here is derived from an EMBL/GenBank/DDBJ whole genome shotgun (WGS) entry which is preliminary data.</text>
</comment>
<name>A0AAD5LL04_PYTIN</name>
<keyword evidence="4" id="KW-1185">Reference proteome</keyword>
<keyword evidence="1" id="KW-1133">Transmembrane helix</keyword>
<evidence type="ECO:0000313" key="4">
    <source>
        <dbReference type="Proteomes" id="UP001209570"/>
    </source>
</evidence>
<keyword evidence="1" id="KW-0812">Transmembrane</keyword>
<protein>
    <submittedName>
        <fullName evidence="3">Uncharacterized protein</fullName>
    </submittedName>
</protein>
<feature type="signal peptide" evidence="2">
    <location>
        <begin position="1"/>
        <end position="26"/>
    </location>
</feature>
<dbReference type="Proteomes" id="UP001209570">
    <property type="component" value="Unassembled WGS sequence"/>
</dbReference>
<dbReference type="AlphaFoldDB" id="A0AAD5LL04"/>
<keyword evidence="1" id="KW-0472">Membrane</keyword>